<dbReference type="PANTHER" id="PTHR45947">
    <property type="entry name" value="SULFOQUINOVOSYL TRANSFERASE SQD2"/>
    <property type="match status" value="1"/>
</dbReference>
<dbReference type="CDD" id="cd03814">
    <property type="entry name" value="GT4-like"/>
    <property type="match status" value="1"/>
</dbReference>
<dbReference type="InterPro" id="IPR028098">
    <property type="entry name" value="Glyco_trans_4-like_N"/>
</dbReference>
<comment type="caution">
    <text evidence="3">The sequence shown here is derived from an EMBL/GenBank/DDBJ whole genome shotgun (WGS) entry which is preliminary data.</text>
</comment>
<reference evidence="3 4" key="1">
    <citation type="journal article" date="2016" name="Nat. Commun.">
        <title>Thousands of microbial genomes shed light on interconnected biogeochemical processes in an aquifer system.</title>
        <authorList>
            <person name="Anantharaman K."/>
            <person name="Brown C.T."/>
            <person name="Hug L.A."/>
            <person name="Sharon I."/>
            <person name="Castelle C.J."/>
            <person name="Probst A.J."/>
            <person name="Thomas B.C."/>
            <person name="Singh A."/>
            <person name="Wilkins M.J."/>
            <person name="Karaoz U."/>
            <person name="Brodie E.L."/>
            <person name="Williams K.H."/>
            <person name="Hubbard S.S."/>
            <person name="Banfield J.F."/>
        </authorList>
    </citation>
    <scope>NUCLEOTIDE SEQUENCE [LARGE SCALE GENOMIC DNA]</scope>
</reference>
<evidence type="ECO:0000259" key="2">
    <source>
        <dbReference type="Pfam" id="PF13439"/>
    </source>
</evidence>
<dbReference type="Pfam" id="PF13439">
    <property type="entry name" value="Glyco_transf_4"/>
    <property type="match status" value="1"/>
</dbReference>
<name>A0A1G2JAH3_9BACT</name>
<dbReference type="Pfam" id="PF00534">
    <property type="entry name" value="Glycos_transf_1"/>
    <property type="match status" value="1"/>
</dbReference>
<feature type="domain" description="Glycosyl transferase family 1" evidence="1">
    <location>
        <begin position="179"/>
        <end position="306"/>
    </location>
</feature>
<organism evidence="3 4">
    <name type="scientific">Candidatus Staskawiczbacteria bacterium RIFOXYC1_FULL_38_18</name>
    <dbReference type="NCBI Taxonomy" id="1802229"/>
    <lineage>
        <taxon>Bacteria</taxon>
        <taxon>Candidatus Staskawicziibacteriota</taxon>
    </lineage>
</organism>
<dbReference type="SUPFAM" id="SSF53756">
    <property type="entry name" value="UDP-Glycosyltransferase/glycogen phosphorylase"/>
    <property type="match status" value="1"/>
</dbReference>
<dbReference type="GO" id="GO:0016757">
    <property type="term" value="F:glycosyltransferase activity"/>
    <property type="evidence" value="ECO:0007669"/>
    <property type="project" value="InterPro"/>
</dbReference>
<dbReference type="Proteomes" id="UP000177751">
    <property type="component" value="Unassembled WGS sequence"/>
</dbReference>
<dbReference type="PANTHER" id="PTHR45947:SF3">
    <property type="entry name" value="SULFOQUINOVOSYL TRANSFERASE SQD2"/>
    <property type="match status" value="1"/>
</dbReference>
<dbReference type="EMBL" id="MHPP01000024">
    <property type="protein sequence ID" value="OGZ84042.1"/>
    <property type="molecule type" value="Genomic_DNA"/>
</dbReference>
<dbReference type="InterPro" id="IPR050194">
    <property type="entry name" value="Glycosyltransferase_grp1"/>
</dbReference>
<protein>
    <recommendedName>
        <fullName evidence="5">Glycosyltransferase subfamily 4-like N-terminal domain-containing protein</fullName>
    </recommendedName>
</protein>
<feature type="domain" description="Glycosyltransferase subfamily 4-like N-terminal" evidence="2">
    <location>
        <begin position="15"/>
        <end position="170"/>
    </location>
</feature>
<dbReference type="AlphaFoldDB" id="A0A1G2JAH3"/>
<gene>
    <name evidence="3" type="ORF">A2401_00745</name>
</gene>
<evidence type="ECO:0000313" key="3">
    <source>
        <dbReference type="EMBL" id="OGZ84042.1"/>
    </source>
</evidence>
<evidence type="ECO:0000259" key="1">
    <source>
        <dbReference type="Pfam" id="PF00534"/>
    </source>
</evidence>
<sequence>MKKIIIATDMWYPEVNGVVRATEMILPYLEKQGFEVKIIHPGLFLSVPLFLYPEMRISFFTKRKIKKIIEDFKPDFIHIVTEWTVGTAVRSVCLQKNLKFTASYHGNISKYAEFYAGIKSRLLFNFVYDRFRKFHKPAALNMVCSDSLKEELEDHGFSNLTICPMGVDSDLFRRNPNSPQQKNNFKKPVFAYFGRIAKEKSVEEFFECNLPGTKLVIGDGPLRKKFENKYKKGTKFLGYKSGQDLVDWLSVCDVFVFPSRTETFGLVILEAMACGVPVAAHNVMGPKDIITSGVDGILDENLEKAALACLGISRDKCREKALKFSWEKSADYFIDNLVKV</sequence>
<proteinExistence type="predicted"/>
<dbReference type="Gene3D" id="3.40.50.2000">
    <property type="entry name" value="Glycogen Phosphorylase B"/>
    <property type="match status" value="2"/>
</dbReference>
<accession>A0A1G2JAH3</accession>
<dbReference type="InterPro" id="IPR001296">
    <property type="entry name" value="Glyco_trans_1"/>
</dbReference>
<dbReference type="STRING" id="1802229.A2401_00745"/>
<evidence type="ECO:0000313" key="4">
    <source>
        <dbReference type="Proteomes" id="UP000177751"/>
    </source>
</evidence>
<evidence type="ECO:0008006" key="5">
    <source>
        <dbReference type="Google" id="ProtNLM"/>
    </source>
</evidence>